<keyword evidence="3" id="KW-1185">Reference proteome</keyword>
<dbReference type="AlphaFoldDB" id="A0A6P0CDE6"/>
<dbReference type="EMBL" id="JAABNT010000010">
    <property type="protein sequence ID" value="NEK23897.1"/>
    <property type="molecule type" value="Genomic_DNA"/>
</dbReference>
<evidence type="ECO:0008006" key="4">
    <source>
        <dbReference type="Google" id="ProtNLM"/>
    </source>
</evidence>
<evidence type="ECO:0000256" key="1">
    <source>
        <dbReference type="SAM" id="SignalP"/>
    </source>
</evidence>
<comment type="caution">
    <text evidence="2">The sequence shown here is derived from an EMBL/GenBank/DDBJ whole genome shotgun (WGS) entry which is preliminary data.</text>
</comment>
<dbReference type="Pfam" id="PF11102">
    <property type="entry name" value="YjbF"/>
    <property type="match status" value="1"/>
</dbReference>
<proteinExistence type="predicted"/>
<feature type="signal peptide" evidence="1">
    <location>
        <begin position="1"/>
        <end position="18"/>
    </location>
</feature>
<name>A0A6P0CDE6_9RHOB</name>
<accession>A0A6P0CDE6</accession>
<evidence type="ECO:0000313" key="2">
    <source>
        <dbReference type="EMBL" id="NEK23897.1"/>
    </source>
</evidence>
<dbReference type="InterPro" id="IPR023373">
    <property type="entry name" value="YmcC_sf"/>
</dbReference>
<feature type="chain" id="PRO_5026761519" description="Group 4 capsule polysaccharide lipoprotein gfcB, YjbF" evidence="1">
    <location>
        <begin position="19"/>
        <end position="216"/>
    </location>
</feature>
<gene>
    <name evidence="2" type="ORF">GV827_15990</name>
</gene>
<dbReference type="InterPro" id="IPR021308">
    <property type="entry name" value="GfcB"/>
</dbReference>
<dbReference type="Gene3D" id="2.40.360.10">
    <property type="entry name" value="YmcC-like"/>
    <property type="match status" value="1"/>
</dbReference>
<keyword evidence="1" id="KW-0732">Signal</keyword>
<dbReference type="PROSITE" id="PS51257">
    <property type="entry name" value="PROKAR_LIPOPROTEIN"/>
    <property type="match status" value="1"/>
</dbReference>
<dbReference type="Proteomes" id="UP000468591">
    <property type="component" value="Unassembled WGS sequence"/>
</dbReference>
<protein>
    <recommendedName>
        <fullName evidence="4">Group 4 capsule polysaccharide lipoprotein gfcB, YjbF</fullName>
    </recommendedName>
</protein>
<sequence>MKWCFGILAAALALSACGNSNLQQRAIQVFLDEPAPADASGQFPRFRPILQAGQGPALDVRIASAGARGGFLLESRRGNIESWLGNDGVSLIFDRGVLHGTRGIGAGLLASDVAPTASAVLAGRSGNVERVHTYLNGNDEAETRAYACTITNEGQETIQLDNGATPTRRMKEICRSINQQFTNTYWVDTRRGRIVRSRQWSGEYAGELVITTVYNF</sequence>
<dbReference type="SUPFAM" id="SSF159270">
    <property type="entry name" value="YmcC-like"/>
    <property type="match status" value="1"/>
</dbReference>
<evidence type="ECO:0000313" key="3">
    <source>
        <dbReference type="Proteomes" id="UP000468591"/>
    </source>
</evidence>
<dbReference type="RefSeq" id="WP_164354808.1">
    <property type="nucleotide sequence ID" value="NZ_JAABNT010000010.1"/>
</dbReference>
<reference evidence="2 3" key="1">
    <citation type="submission" date="2020-01" db="EMBL/GenBank/DDBJ databases">
        <title>Sulfitobacter sediminilitoris sp. nov., isolated from a tidal flat.</title>
        <authorList>
            <person name="Park S."/>
            <person name="Yoon J.-H."/>
        </authorList>
    </citation>
    <scope>NUCLEOTIDE SEQUENCE [LARGE SCALE GENOMIC DNA]</scope>
    <source>
        <strain evidence="2 3">JBTF-M27</strain>
    </source>
</reference>
<organism evidence="2 3">
    <name type="scientific">Sulfitobacter sediminilitoris</name>
    <dbReference type="NCBI Taxonomy" id="2698830"/>
    <lineage>
        <taxon>Bacteria</taxon>
        <taxon>Pseudomonadati</taxon>
        <taxon>Pseudomonadota</taxon>
        <taxon>Alphaproteobacteria</taxon>
        <taxon>Rhodobacterales</taxon>
        <taxon>Roseobacteraceae</taxon>
        <taxon>Sulfitobacter</taxon>
    </lineage>
</organism>